<feature type="region of interest" description="Disordered" evidence="1">
    <location>
        <begin position="1"/>
        <end position="33"/>
    </location>
</feature>
<reference evidence="2 3" key="1">
    <citation type="journal article" date="2017" name="Biosci. Biotechnol. Biochem.">
        <title>Identification and characterization of a sulfoglycosidase from Bifidobacterium bifidum implicated in mucin glycan utilization.</title>
        <authorList>
            <person name="Katoh T."/>
            <person name="Maeshibu T."/>
            <person name="Kikkawa K."/>
            <person name="Gotoh A."/>
            <person name="Tomabechi Y."/>
            <person name="Nakamura M."/>
            <person name="Liao W.-H."/>
            <person name="Yamaguchi M."/>
            <person name="Ashida H."/>
            <person name="Yamamoto K."/>
            <person name="Katayama T."/>
        </authorList>
    </citation>
    <scope>NUCLEOTIDE SEQUENCE [LARGE SCALE GENOMIC DNA]</scope>
    <source>
        <strain evidence="2 3">JCM 7004</strain>
    </source>
</reference>
<dbReference type="AlphaFoldDB" id="A0A286TBJ5"/>
<gene>
    <name evidence="2" type="ORF">BBJK_00312</name>
</gene>
<dbReference type="Pfam" id="PF13830">
    <property type="entry name" value="DUF4192"/>
    <property type="match status" value="1"/>
</dbReference>
<accession>A0A286TBJ5</accession>
<sequence>MVSRRGGGGRRHRAPAVDETGKGDHDMGQETNTQAVRYAEAVADDDMLREDDLRRMRDEYCERRKLSGTVAADAQWADEPFDHWLAGLSAQPRAIDDASIAALVVGMTVTLSIRDALIMSLVAGDTCADKRTMMDFASRSHAPDVQSRMCRELQGAFFDERRRPDEPRCRAGTDMLVAMADRVPESFSVQPLAVLAYVMWWMGDSRAVAFALRCLMLDEDCSLAAIVCSAYQRGVMPAWMGAGPHHDAA</sequence>
<name>A0A286TBJ5_BIFBI</name>
<proteinExistence type="predicted"/>
<evidence type="ECO:0000256" key="1">
    <source>
        <dbReference type="SAM" id="MobiDB-lite"/>
    </source>
</evidence>
<evidence type="ECO:0008006" key="4">
    <source>
        <dbReference type="Google" id="ProtNLM"/>
    </source>
</evidence>
<organism evidence="2 3">
    <name type="scientific">Bifidobacterium bifidum LMG 13195</name>
    <dbReference type="NCBI Taxonomy" id="1207542"/>
    <lineage>
        <taxon>Bacteria</taxon>
        <taxon>Bacillati</taxon>
        <taxon>Actinomycetota</taxon>
        <taxon>Actinomycetes</taxon>
        <taxon>Bifidobacteriales</taxon>
        <taxon>Bifidobacteriaceae</taxon>
        <taxon>Bifidobacterium</taxon>
    </lineage>
</organism>
<dbReference type="InterPro" id="IPR025447">
    <property type="entry name" value="DUF4192"/>
</dbReference>
<dbReference type="EMBL" id="AP018131">
    <property type="protein sequence ID" value="BBA47255.1"/>
    <property type="molecule type" value="Genomic_DNA"/>
</dbReference>
<protein>
    <recommendedName>
        <fullName evidence="4">DUF4192 family protein</fullName>
    </recommendedName>
</protein>
<evidence type="ECO:0000313" key="3">
    <source>
        <dbReference type="Proteomes" id="UP000262177"/>
    </source>
</evidence>
<feature type="compositionally biased region" description="Basic and acidic residues" evidence="1">
    <location>
        <begin position="15"/>
        <end position="28"/>
    </location>
</feature>
<evidence type="ECO:0000313" key="2">
    <source>
        <dbReference type="EMBL" id="BBA47255.1"/>
    </source>
</evidence>
<dbReference type="Proteomes" id="UP000262177">
    <property type="component" value="Chromosome"/>
</dbReference>